<accession>A0ABT4HAN9</accession>
<keyword evidence="2 4" id="KW-0238">DNA-binding</keyword>
<feature type="DNA-binding region" description="H-T-H motif" evidence="4">
    <location>
        <begin position="30"/>
        <end position="49"/>
    </location>
</feature>
<feature type="domain" description="HTH tetR-type" evidence="5">
    <location>
        <begin position="7"/>
        <end position="67"/>
    </location>
</feature>
<evidence type="ECO:0000313" key="7">
    <source>
        <dbReference type="Proteomes" id="UP001084650"/>
    </source>
</evidence>
<evidence type="ECO:0000256" key="1">
    <source>
        <dbReference type="ARBA" id="ARBA00023015"/>
    </source>
</evidence>
<evidence type="ECO:0000313" key="6">
    <source>
        <dbReference type="EMBL" id="MCZ0727231.1"/>
    </source>
</evidence>
<dbReference type="Gene3D" id="1.10.357.10">
    <property type="entry name" value="Tetracycline Repressor, domain 2"/>
    <property type="match status" value="1"/>
</dbReference>
<dbReference type="InterPro" id="IPR011075">
    <property type="entry name" value="TetR_C"/>
</dbReference>
<dbReference type="InterPro" id="IPR001647">
    <property type="entry name" value="HTH_TetR"/>
</dbReference>
<gene>
    <name evidence="6" type="ORF">OY187_04165</name>
</gene>
<dbReference type="Pfam" id="PF00440">
    <property type="entry name" value="TetR_N"/>
    <property type="match status" value="1"/>
</dbReference>
<keyword evidence="7" id="KW-1185">Reference proteome</keyword>
<organism evidence="6 7">
    <name type="scientific">Mycolicibacterium iranicum</name>
    <name type="common">Mycobacterium iranicum</name>
    <dbReference type="NCBI Taxonomy" id="912594"/>
    <lineage>
        <taxon>Bacteria</taxon>
        <taxon>Bacillati</taxon>
        <taxon>Actinomycetota</taxon>
        <taxon>Actinomycetes</taxon>
        <taxon>Mycobacteriales</taxon>
        <taxon>Mycobacteriaceae</taxon>
        <taxon>Mycolicibacterium</taxon>
    </lineage>
</organism>
<evidence type="ECO:0000256" key="4">
    <source>
        <dbReference type="PROSITE-ProRule" id="PRU00335"/>
    </source>
</evidence>
<dbReference type="EMBL" id="JAPQYE010000001">
    <property type="protein sequence ID" value="MCZ0727231.1"/>
    <property type="molecule type" value="Genomic_DNA"/>
</dbReference>
<proteinExistence type="predicted"/>
<evidence type="ECO:0000259" key="5">
    <source>
        <dbReference type="PROSITE" id="PS50977"/>
    </source>
</evidence>
<keyword evidence="3" id="KW-0804">Transcription</keyword>
<dbReference type="Gene3D" id="1.10.10.60">
    <property type="entry name" value="Homeodomain-like"/>
    <property type="match status" value="1"/>
</dbReference>
<evidence type="ECO:0000256" key="2">
    <source>
        <dbReference type="ARBA" id="ARBA00023125"/>
    </source>
</evidence>
<dbReference type="Pfam" id="PF16859">
    <property type="entry name" value="TetR_C_11"/>
    <property type="match status" value="1"/>
</dbReference>
<dbReference type="PROSITE" id="PS50977">
    <property type="entry name" value="HTH_TETR_2"/>
    <property type="match status" value="1"/>
</dbReference>
<dbReference type="SUPFAM" id="SSF48498">
    <property type="entry name" value="Tetracyclin repressor-like, C-terminal domain"/>
    <property type="match status" value="1"/>
</dbReference>
<keyword evidence="1" id="KW-0805">Transcription regulation</keyword>
<name>A0ABT4HAN9_MYCIR</name>
<dbReference type="InterPro" id="IPR050109">
    <property type="entry name" value="HTH-type_TetR-like_transc_reg"/>
</dbReference>
<evidence type="ECO:0000256" key="3">
    <source>
        <dbReference type="ARBA" id="ARBA00023163"/>
    </source>
</evidence>
<sequence>MGRRRGAELDSAIRTAVLQLLGDHGPDGVTMEAVAAAAHTSKPVLYRRWPDRRALLRDTLMGVATTSLPSQDTGSFRGDLLAVLRAWKELFTGDTGPLMRSVLMAVAVDPELEATFRTDVIGMRKQEMTRIFTRGIERGEVRVDAPVELLRELGQSVLWHHLLITGDPIDDDLVGRLVDDIVMPLVLPPSAPTTTGS</sequence>
<dbReference type="InterPro" id="IPR036271">
    <property type="entry name" value="Tet_transcr_reg_TetR-rel_C_sf"/>
</dbReference>
<dbReference type="RefSeq" id="WP_110808666.1">
    <property type="nucleotide sequence ID" value="NZ_JAPQYE010000001.1"/>
</dbReference>
<dbReference type="InterPro" id="IPR009057">
    <property type="entry name" value="Homeodomain-like_sf"/>
</dbReference>
<reference evidence="6" key="1">
    <citation type="submission" date="2022-12" db="EMBL/GenBank/DDBJ databases">
        <title>Whole genome sequence of Mycolicibacterium iranicum strain SBH312.</title>
        <authorList>
            <person name="Jani J."/>
            <person name="Arifin Mustapha Z."/>
            <person name="Ahmed K."/>
            <person name="Kai Ling C."/>
        </authorList>
    </citation>
    <scope>NUCLEOTIDE SEQUENCE</scope>
    <source>
        <strain evidence="6">SBH312</strain>
    </source>
</reference>
<dbReference type="PANTHER" id="PTHR30055:SF148">
    <property type="entry name" value="TETR-FAMILY TRANSCRIPTIONAL REGULATOR"/>
    <property type="match status" value="1"/>
</dbReference>
<protein>
    <submittedName>
        <fullName evidence="6">TetR/AcrR family transcriptional regulator</fullName>
    </submittedName>
</protein>
<dbReference type="Proteomes" id="UP001084650">
    <property type="component" value="Unassembled WGS sequence"/>
</dbReference>
<dbReference type="PANTHER" id="PTHR30055">
    <property type="entry name" value="HTH-TYPE TRANSCRIPTIONAL REGULATOR RUTR"/>
    <property type="match status" value="1"/>
</dbReference>
<dbReference type="SUPFAM" id="SSF46689">
    <property type="entry name" value="Homeodomain-like"/>
    <property type="match status" value="1"/>
</dbReference>
<comment type="caution">
    <text evidence="6">The sequence shown here is derived from an EMBL/GenBank/DDBJ whole genome shotgun (WGS) entry which is preliminary data.</text>
</comment>